<keyword evidence="4" id="KW-1185">Reference proteome</keyword>
<dbReference type="Ensembl" id="ENSEBUT00000008338.1">
    <property type="protein sequence ID" value="ENSEBUP00000007849.1"/>
    <property type="gene ID" value="ENSEBUG00000005103.1"/>
</dbReference>
<evidence type="ECO:0000313" key="3">
    <source>
        <dbReference type="Ensembl" id="ENSEBUP00000007849.1"/>
    </source>
</evidence>
<dbReference type="InterPro" id="IPR051846">
    <property type="entry name" value="SH2_domain_adapters"/>
</dbReference>
<organism evidence="3 4">
    <name type="scientific">Eptatretus burgeri</name>
    <name type="common">Inshore hagfish</name>
    <dbReference type="NCBI Taxonomy" id="7764"/>
    <lineage>
        <taxon>Eukaryota</taxon>
        <taxon>Metazoa</taxon>
        <taxon>Chordata</taxon>
        <taxon>Craniata</taxon>
        <taxon>Vertebrata</taxon>
        <taxon>Cyclostomata</taxon>
        <taxon>Myxini</taxon>
        <taxon>Myxiniformes</taxon>
        <taxon>Myxinidae</taxon>
        <taxon>Eptatretinae</taxon>
        <taxon>Eptatretus</taxon>
    </lineage>
</organism>
<dbReference type="GeneTree" id="ENSGT00940000159004"/>
<evidence type="ECO:0000256" key="1">
    <source>
        <dbReference type="ARBA" id="ARBA00022999"/>
    </source>
</evidence>
<reference evidence="3" key="1">
    <citation type="submission" date="2025-08" db="UniProtKB">
        <authorList>
            <consortium name="Ensembl"/>
        </authorList>
    </citation>
    <scope>IDENTIFICATION</scope>
</reference>
<accession>A0A8C4PZT3</accession>
<name>A0A8C4PZT3_EPTBU</name>
<feature type="compositionally biased region" description="Basic and acidic residues" evidence="2">
    <location>
        <begin position="271"/>
        <end position="281"/>
    </location>
</feature>
<proteinExistence type="predicted"/>
<evidence type="ECO:0000256" key="2">
    <source>
        <dbReference type="SAM" id="MobiDB-lite"/>
    </source>
</evidence>
<protein>
    <submittedName>
        <fullName evidence="3">Src homology 2 domain containing transforming protein D</fullName>
    </submittedName>
</protein>
<feature type="region of interest" description="Disordered" evidence="2">
    <location>
        <begin position="236"/>
        <end position="292"/>
    </location>
</feature>
<feature type="region of interest" description="Disordered" evidence="2">
    <location>
        <begin position="53"/>
        <end position="78"/>
    </location>
</feature>
<keyword evidence="1" id="KW-0727">SH2 domain</keyword>
<dbReference type="GO" id="GO:0001784">
    <property type="term" value="F:phosphotyrosine residue binding"/>
    <property type="evidence" value="ECO:0007669"/>
    <property type="project" value="TreeGrafter"/>
</dbReference>
<dbReference type="AlphaFoldDB" id="A0A8C4PZT3"/>
<dbReference type="Proteomes" id="UP000694388">
    <property type="component" value="Unplaced"/>
</dbReference>
<reference evidence="3" key="2">
    <citation type="submission" date="2025-09" db="UniProtKB">
        <authorList>
            <consortium name="Ensembl"/>
        </authorList>
    </citation>
    <scope>IDENTIFICATION</scope>
</reference>
<sequence length="292" mass="31550">MARWLKEHLGGLGLGPRRGNPPQPPQPDYSASAVLAGEPDILQAYLAQRERDFEDPYSSLGDLRGEGGDGARSERSCDGDCTDLRYVPPKHRLIRVEKVLAVEECDSNVRVDEEVEANAIHSNVKPFDDAASASEAEPEPVHLYDTPYESGIGAFGGVGATAISQPEGRPTSALQVETPTTGIFPEGGNLLAHQARLPGEDPRPPEEYDQPWEWKSGRISQAFHVDVKSITNLPWPPPVGQLHERGEAPIATENEAGEEKTSCHSNLEGDESPKYAGKDTLECGSHTSTAKA</sequence>
<feature type="region of interest" description="Disordered" evidence="2">
    <location>
        <begin position="1"/>
        <end position="31"/>
    </location>
</feature>
<dbReference type="PANTHER" id="PTHR15127">
    <property type="entry name" value="HEAVYWEIGHT, ISOFORM A"/>
    <property type="match status" value="1"/>
</dbReference>
<dbReference type="PANTHER" id="PTHR15127:SF32">
    <property type="entry name" value="HEAVYWEIGHT, ISOFORM A"/>
    <property type="match status" value="1"/>
</dbReference>
<evidence type="ECO:0000313" key="4">
    <source>
        <dbReference type="Proteomes" id="UP000694388"/>
    </source>
</evidence>
<feature type="compositionally biased region" description="Basic and acidic residues" evidence="2">
    <location>
        <begin position="63"/>
        <end position="78"/>
    </location>
</feature>